<dbReference type="RefSeq" id="WP_091451771.1">
    <property type="nucleotide sequence ID" value="NZ_FMZZ01000008.1"/>
</dbReference>
<evidence type="ECO:0000256" key="2">
    <source>
        <dbReference type="ARBA" id="ARBA00009323"/>
    </source>
</evidence>
<dbReference type="GO" id="GO:0030435">
    <property type="term" value="P:sporulation resulting in formation of a cellular spore"/>
    <property type="evidence" value="ECO:0007669"/>
    <property type="project" value="UniProtKB-KW"/>
</dbReference>
<dbReference type="Pfam" id="PF04686">
    <property type="entry name" value="SsgA"/>
    <property type="match status" value="1"/>
</dbReference>
<keyword evidence="4" id="KW-0749">Sporulation</keyword>
<keyword evidence="6" id="KW-0131">Cell cycle</keyword>
<proteinExistence type="inferred from homology"/>
<evidence type="ECO:0000313" key="7">
    <source>
        <dbReference type="EMBL" id="SDD17191.1"/>
    </source>
</evidence>
<gene>
    <name evidence="7" type="ORF">SAMN05216174_10827</name>
</gene>
<evidence type="ECO:0000256" key="5">
    <source>
        <dbReference type="ARBA" id="ARBA00023210"/>
    </source>
</evidence>
<keyword evidence="5" id="KW-0717">Septation</keyword>
<dbReference type="GO" id="GO:0000917">
    <property type="term" value="P:division septum assembly"/>
    <property type="evidence" value="ECO:0007669"/>
    <property type="project" value="UniProtKB-KW"/>
</dbReference>
<dbReference type="STRING" id="1271860.SAMN05216174_10827"/>
<dbReference type="InterPro" id="IPR038658">
    <property type="entry name" value="SsgB_sf"/>
</dbReference>
<evidence type="ECO:0000256" key="1">
    <source>
        <dbReference type="ARBA" id="ARBA00004431"/>
    </source>
</evidence>
<dbReference type="Proteomes" id="UP000199501">
    <property type="component" value="Unassembled WGS sequence"/>
</dbReference>
<dbReference type="AlphaFoldDB" id="A0A1G6SKM6"/>
<evidence type="ECO:0000256" key="6">
    <source>
        <dbReference type="ARBA" id="ARBA00023306"/>
    </source>
</evidence>
<keyword evidence="8" id="KW-1185">Reference proteome</keyword>
<dbReference type="EMBL" id="FMZZ01000008">
    <property type="protein sequence ID" value="SDD17191.1"/>
    <property type="molecule type" value="Genomic_DNA"/>
</dbReference>
<name>A0A1G6SKM6_9PSEU</name>
<evidence type="ECO:0000256" key="3">
    <source>
        <dbReference type="ARBA" id="ARBA00022618"/>
    </source>
</evidence>
<accession>A0A1G6SKM6</accession>
<dbReference type="GO" id="GO:0030428">
    <property type="term" value="C:cell septum"/>
    <property type="evidence" value="ECO:0007669"/>
    <property type="project" value="UniProtKB-SubCell"/>
</dbReference>
<keyword evidence="3 7" id="KW-0132">Cell division</keyword>
<reference evidence="8" key="1">
    <citation type="submission" date="2016-10" db="EMBL/GenBank/DDBJ databases">
        <authorList>
            <person name="Varghese N."/>
            <person name="Submissions S."/>
        </authorList>
    </citation>
    <scope>NUCLEOTIDE SEQUENCE [LARGE SCALE GENOMIC DNA]</scope>
    <source>
        <strain evidence="8">IBRC-M 10403</strain>
    </source>
</reference>
<evidence type="ECO:0000256" key="4">
    <source>
        <dbReference type="ARBA" id="ARBA00022969"/>
    </source>
</evidence>
<evidence type="ECO:0000313" key="8">
    <source>
        <dbReference type="Proteomes" id="UP000199501"/>
    </source>
</evidence>
<comment type="subcellular location">
    <subcellularLocation>
        <location evidence="1">Cell septum</location>
    </subcellularLocation>
</comment>
<dbReference type="OrthoDB" id="3853096at2"/>
<sequence>MNIDAEHSEQLISLYGGSTPVQSRWTYRASEPYTVAAAFQTDRDRWVEWVFGRDLLVAGLSGPAGEGDVRLLPDLANGRAALYLEIESPDGHALLEMNYEAIQNFLATTVAMVPLGNEGDYFDIDALIEEITNV</sequence>
<protein>
    <submittedName>
        <fullName evidence="7">Streptomyces sporulation and cell division protein, SsgA</fullName>
    </submittedName>
</protein>
<dbReference type="Gene3D" id="2.30.31.20">
    <property type="entry name" value="Sporulation-specific cell division protein SsgB"/>
    <property type="match status" value="1"/>
</dbReference>
<organism evidence="7 8">
    <name type="scientific">Actinokineospora iranica</name>
    <dbReference type="NCBI Taxonomy" id="1271860"/>
    <lineage>
        <taxon>Bacteria</taxon>
        <taxon>Bacillati</taxon>
        <taxon>Actinomycetota</taxon>
        <taxon>Actinomycetes</taxon>
        <taxon>Pseudonocardiales</taxon>
        <taxon>Pseudonocardiaceae</taxon>
        <taxon>Actinokineospora</taxon>
    </lineage>
</organism>
<comment type="similarity">
    <text evidence="2">Belongs to the SsgA family.</text>
</comment>
<dbReference type="InterPro" id="IPR006776">
    <property type="entry name" value="SsgB"/>
</dbReference>